<reference evidence="1 2" key="1">
    <citation type="submission" date="2024-03" db="EMBL/GenBank/DDBJ databases">
        <title>Adaptation during the transition from Ophiocordyceps entomopathogen to insect associate is accompanied by gene loss and intensified selection.</title>
        <authorList>
            <person name="Ward C.M."/>
            <person name="Onetto C.A."/>
            <person name="Borneman A.R."/>
        </authorList>
    </citation>
    <scope>NUCLEOTIDE SEQUENCE [LARGE SCALE GENOMIC DNA]</scope>
    <source>
        <strain evidence="1">AWRI1</strain>
        <tissue evidence="1">Single Adult Female</tissue>
    </source>
</reference>
<dbReference type="Proteomes" id="UP001367676">
    <property type="component" value="Unassembled WGS sequence"/>
</dbReference>
<proteinExistence type="predicted"/>
<organism evidence="1 2">
    <name type="scientific">Parthenolecanium corni</name>
    <dbReference type="NCBI Taxonomy" id="536013"/>
    <lineage>
        <taxon>Eukaryota</taxon>
        <taxon>Metazoa</taxon>
        <taxon>Ecdysozoa</taxon>
        <taxon>Arthropoda</taxon>
        <taxon>Hexapoda</taxon>
        <taxon>Insecta</taxon>
        <taxon>Pterygota</taxon>
        <taxon>Neoptera</taxon>
        <taxon>Paraneoptera</taxon>
        <taxon>Hemiptera</taxon>
        <taxon>Sternorrhyncha</taxon>
        <taxon>Coccoidea</taxon>
        <taxon>Coccidae</taxon>
        <taxon>Parthenolecanium</taxon>
    </lineage>
</organism>
<sequence length="270" mass="31424">MNTDQKKKDEIEDIPLSHLDSIMLRPIPDCRSNYVVRQLILQIENQNTFSGYIYDKLSTCENFFPESPALSRTDFIRIWKYCILQRSFDVRLRLTGKPAPSYLFFVKPASLPVPLAQLLKSLGSVRCPYTGLNVEVIPPPLDKKCLPLWALYNESSMNKWNKFMANISKYYSSIPDCENKHTTYGIFPDINDCKGKSICLTAKKVDHGKTSVRCASKIVKKSDLLIRVCHDELFVNPVYSYNDMFLEFPDKFDANSLRYDHLYYYYCRKK</sequence>
<dbReference type="EMBL" id="JBBCAQ010000032">
    <property type="protein sequence ID" value="KAK7584021.1"/>
    <property type="molecule type" value="Genomic_DNA"/>
</dbReference>
<name>A0AAN9TEW2_9HEMI</name>
<accession>A0AAN9TEW2</accession>
<dbReference type="AlphaFoldDB" id="A0AAN9TEW2"/>
<gene>
    <name evidence="1" type="ORF">V9T40_004984</name>
</gene>
<protein>
    <submittedName>
        <fullName evidence="1">Uncharacterized protein</fullName>
    </submittedName>
</protein>
<evidence type="ECO:0000313" key="2">
    <source>
        <dbReference type="Proteomes" id="UP001367676"/>
    </source>
</evidence>
<comment type="caution">
    <text evidence="1">The sequence shown here is derived from an EMBL/GenBank/DDBJ whole genome shotgun (WGS) entry which is preliminary data.</text>
</comment>
<keyword evidence="2" id="KW-1185">Reference proteome</keyword>
<evidence type="ECO:0000313" key="1">
    <source>
        <dbReference type="EMBL" id="KAK7584021.1"/>
    </source>
</evidence>